<keyword evidence="3" id="KW-0804">Transcription</keyword>
<evidence type="ECO:0000313" key="19">
    <source>
        <dbReference type="Proteomes" id="UP000245607"/>
    </source>
</evidence>
<dbReference type="SUPFAM" id="SSF46785">
    <property type="entry name" value="Winged helix' DNA-binding domain"/>
    <property type="match status" value="1"/>
</dbReference>
<dbReference type="GO" id="GO:0003677">
    <property type="term" value="F:DNA binding"/>
    <property type="evidence" value="ECO:0007669"/>
    <property type="project" value="UniProtKB-KW"/>
</dbReference>
<evidence type="ECO:0000313" key="15">
    <source>
        <dbReference type="Proteomes" id="UP000192638"/>
    </source>
</evidence>
<reference evidence="13" key="8">
    <citation type="submission" date="2023-04" db="EMBL/GenBank/DDBJ databases">
        <title>Four porcine-derived lactic acid bacteria strains analyses and their evaluation as potential probiotics based on genomics.</title>
        <authorList>
            <person name="Niu D."/>
        </authorList>
    </citation>
    <scope>NUCLEOTIDE SEQUENCE</scope>
    <source>
        <strain evidence="13">ZSA5</strain>
    </source>
</reference>
<dbReference type="AlphaFoldDB" id="A0A089QB68"/>
<evidence type="ECO:0000259" key="4">
    <source>
        <dbReference type="PROSITE" id="PS50995"/>
    </source>
</evidence>
<evidence type="ECO:0000313" key="10">
    <source>
        <dbReference type="EMBL" id="PAY46453.1"/>
    </source>
</evidence>
<evidence type="ECO:0000256" key="3">
    <source>
        <dbReference type="ARBA" id="ARBA00023163"/>
    </source>
</evidence>
<keyword evidence="1" id="KW-0805">Transcription regulation</keyword>
<dbReference type="PANTHER" id="PTHR42756">
    <property type="entry name" value="TRANSCRIPTIONAL REGULATOR, MARR"/>
    <property type="match status" value="1"/>
</dbReference>
<protein>
    <submittedName>
        <fullName evidence="6">MarR family transcriptional regulator</fullName>
    </submittedName>
    <submittedName>
        <fullName evidence="5">Transcriptional regulator, MarR family</fullName>
    </submittedName>
</protein>
<organism evidence="5 14">
    <name type="scientific">Ligilactobacillus salivarius</name>
    <dbReference type="NCBI Taxonomy" id="1624"/>
    <lineage>
        <taxon>Bacteria</taxon>
        <taxon>Bacillati</taxon>
        <taxon>Bacillota</taxon>
        <taxon>Bacilli</taxon>
        <taxon>Lactobacillales</taxon>
        <taxon>Lactobacillaceae</taxon>
        <taxon>Ligilactobacillus</taxon>
    </lineage>
</organism>
<dbReference type="InterPro" id="IPR000835">
    <property type="entry name" value="HTH_MarR-typ"/>
</dbReference>
<reference evidence="20 21" key="7">
    <citation type="submission" date="2019-11" db="EMBL/GenBank/DDBJ databases">
        <title>Draft Genome Sequence of Plant Growth-Promoting Rhizosphere-Associated Bacteria.</title>
        <authorList>
            <person name="Vasilyev I.Y."/>
            <person name="Radchenko V."/>
            <person name="Ilnitskaya E.V."/>
        </authorList>
    </citation>
    <scope>NUCLEOTIDE SEQUENCE [LARGE SCALE GENOMIC DNA]</scope>
    <source>
        <strain evidence="8 21">VRA_01-1sq_f</strain>
        <strain evidence="7 20">VRA_1sq_f</strain>
    </source>
</reference>
<dbReference type="EMBL" id="QFAS01000001">
    <property type="protein sequence ID" value="PWG54897.1"/>
    <property type="molecule type" value="Genomic_DNA"/>
</dbReference>
<reference evidence="6 16" key="4">
    <citation type="submission" date="2017-04" db="EMBL/GenBank/DDBJ databases">
        <title>Complete genome sequence of Lactobacillus salivarius ZLS006, a probiotic strain isolated from healthy piglet.</title>
        <authorList>
            <person name="Zhang D."/>
        </authorList>
    </citation>
    <scope>NUCLEOTIDE SEQUENCE [LARGE SCALE GENOMIC DNA]</scope>
    <source>
        <strain evidence="6 16">ZLS006</strain>
    </source>
</reference>
<evidence type="ECO:0000256" key="2">
    <source>
        <dbReference type="ARBA" id="ARBA00023125"/>
    </source>
</evidence>
<dbReference type="GO" id="GO:0003700">
    <property type="term" value="F:DNA-binding transcription factor activity"/>
    <property type="evidence" value="ECO:0007669"/>
    <property type="project" value="InterPro"/>
</dbReference>
<reference evidence="12 19" key="6">
    <citation type="submission" date="2018-05" db="EMBL/GenBank/DDBJ databases">
        <title>Lactobacillus salivarius genome sequencing and assembly.</title>
        <authorList>
            <person name="Audisio C."/>
            <person name="Albarracin L."/>
            <person name="Torres M.J."/>
            <person name="Hebert E.M."/>
            <person name="Saavedra L."/>
        </authorList>
    </citation>
    <scope>NUCLEOTIDE SEQUENCE [LARGE SCALE GENOMIC DNA]</scope>
    <source>
        <strain evidence="12 19">A3iob</strain>
    </source>
</reference>
<evidence type="ECO:0000313" key="6">
    <source>
        <dbReference type="EMBL" id="ARU19937.1"/>
    </source>
</evidence>
<evidence type="ECO:0000313" key="14">
    <source>
        <dbReference type="Proteomes" id="UP000029488"/>
    </source>
</evidence>
<dbReference type="Proteomes" id="UP000467635">
    <property type="component" value="Unassembled WGS sequence"/>
</dbReference>
<dbReference type="Pfam" id="PF01047">
    <property type="entry name" value="MarR"/>
    <property type="match status" value="1"/>
</dbReference>
<dbReference type="InterPro" id="IPR036388">
    <property type="entry name" value="WH-like_DNA-bd_sf"/>
</dbReference>
<dbReference type="RefSeq" id="WP_003700867.1">
    <property type="nucleotide sequence ID" value="NZ_CP007646.1"/>
</dbReference>
<proteinExistence type="predicted"/>
<dbReference type="Proteomes" id="UP000195378">
    <property type="component" value="Chromosome"/>
</dbReference>
<dbReference type="Proteomes" id="UP000192638">
    <property type="component" value="Unassembled WGS sequence"/>
</dbReference>
<evidence type="ECO:0000313" key="11">
    <source>
        <dbReference type="EMBL" id="PTR95884.1"/>
    </source>
</evidence>
<reference evidence="9 15" key="3">
    <citation type="submission" date="2017-03" db="EMBL/GenBank/DDBJ databases">
        <title>Phylogenomics and comparative genomics of Lactobacillus salivarius, a mammalian gut commensal.</title>
        <authorList>
            <person name="Harris H.M."/>
        </authorList>
    </citation>
    <scope>NUCLEOTIDE SEQUENCE [LARGE SCALE GENOMIC DNA]</scope>
    <source>
        <strain evidence="9 15">LMG 14477</strain>
    </source>
</reference>
<name>A0A089QB68_9LACO</name>
<evidence type="ECO:0000313" key="13">
    <source>
        <dbReference type="EMBL" id="WII28774.1"/>
    </source>
</evidence>
<reference evidence="10 17" key="2">
    <citation type="submission" date="2016-05" db="EMBL/GenBank/DDBJ databases">
        <authorList>
            <person name="Lee J.-Y."/>
            <person name="Kim E.B."/>
            <person name="Choi Y.-J."/>
        </authorList>
    </citation>
    <scope>NUCLEOTIDE SEQUENCE [LARGE SCALE GENOMIC DNA]</scope>
    <source>
        <strain evidence="10 17">KLA006</strain>
    </source>
</reference>
<dbReference type="EMBL" id="CP020858">
    <property type="protein sequence ID" value="ARU19937.1"/>
    <property type="molecule type" value="Genomic_DNA"/>
</dbReference>
<dbReference type="InterPro" id="IPR036390">
    <property type="entry name" value="WH_DNA-bd_sf"/>
</dbReference>
<dbReference type="PRINTS" id="PR00598">
    <property type="entry name" value="HTHMARR"/>
</dbReference>
<accession>A0A089QB68</accession>
<evidence type="ECO:0000313" key="17">
    <source>
        <dbReference type="Proteomes" id="UP000218139"/>
    </source>
</evidence>
<dbReference type="Proteomes" id="UP000245607">
    <property type="component" value="Unassembled WGS sequence"/>
</dbReference>
<dbReference type="Proteomes" id="UP001231316">
    <property type="component" value="Chromosome"/>
</dbReference>
<dbReference type="Proteomes" id="UP000244552">
    <property type="component" value="Unassembled WGS sequence"/>
</dbReference>
<reference evidence="5 14" key="1">
    <citation type="journal article" date="2014" name="BMC Genomics">
        <title>Unusual genome complexity in Lactobacillus salivarius JCM1046.</title>
        <authorList>
            <person name="Raftis E.J."/>
            <person name="Forde B.M."/>
            <person name="Claesson M.J."/>
            <person name="O'Toole P.W."/>
        </authorList>
    </citation>
    <scope>NUCLEOTIDE SEQUENCE [LARGE SCALE GENOMIC DNA]</scope>
    <source>
        <strain evidence="5 14">JCM1046</strain>
    </source>
</reference>
<dbReference type="Gene3D" id="1.10.10.10">
    <property type="entry name" value="Winged helix-like DNA-binding domain superfamily/Winged helix DNA-binding domain"/>
    <property type="match status" value="1"/>
</dbReference>
<dbReference type="EMBL" id="CP123971">
    <property type="protein sequence ID" value="WII28774.1"/>
    <property type="molecule type" value="Genomic_DNA"/>
</dbReference>
<dbReference type="Proteomes" id="UP000218139">
    <property type="component" value="Unassembled WGS sequence"/>
</dbReference>
<reference evidence="11 18" key="5">
    <citation type="journal article" date="2018" name="Genome Announc.">
        <title>Fifty-Six Draft Genome Sequences of 10 Lactobacillus Species from 22 Commercial Dietary Supplements.</title>
        <authorList>
            <person name="Gangiredla J."/>
            <person name="Barnaba T.J."/>
            <person name="Mammel M.K."/>
            <person name="Lacher D.W."/>
            <person name="Elkins C.A."/>
            <person name="Lampel K.A."/>
            <person name="Whitehouse C.A."/>
            <person name="Tartera C."/>
        </authorList>
    </citation>
    <scope>NUCLEOTIDE SEQUENCE [LARGE SCALE GENOMIC DNA]</scope>
    <source>
        <strain evidence="11 18">DS11_12</strain>
    </source>
</reference>
<dbReference type="EMBL" id="WKKZ01000134">
    <property type="protein sequence ID" value="MSE05114.1"/>
    <property type="molecule type" value="Genomic_DNA"/>
</dbReference>
<dbReference type="EMBL" id="QAGV01000005">
    <property type="protein sequence ID" value="PTR95884.1"/>
    <property type="molecule type" value="Genomic_DNA"/>
</dbReference>
<evidence type="ECO:0000313" key="16">
    <source>
        <dbReference type="Proteomes" id="UP000195378"/>
    </source>
</evidence>
<keyword evidence="2" id="KW-0238">DNA-binding</keyword>
<dbReference type="EMBL" id="NBEB01000012">
    <property type="protein sequence ID" value="OQQ86315.1"/>
    <property type="molecule type" value="Genomic_DNA"/>
</dbReference>
<evidence type="ECO:0000313" key="21">
    <source>
        <dbReference type="Proteomes" id="UP000467635"/>
    </source>
</evidence>
<dbReference type="EMBL" id="WKKX01000166">
    <property type="protein sequence ID" value="MSE08096.1"/>
    <property type="molecule type" value="Genomic_DNA"/>
</dbReference>
<dbReference type="PROSITE" id="PS50995">
    <property type="entry name" value="HTH_MARR_2"/>
    <property type="match status" value="1"/>
</dbReference>
<evidence type="ECO:0000313" key="5">
    <source>
        <dbReference type="EMBL" id="AIR09970.1"/>
    </source>
</evidence>
<dbReference type="KEGG" id="lsj:LSJ_0209"/>
<evidence type="ECO:0000313" key="20">
    <source>
        <dbReference type="Proteomes" id="UP000437575"/>
    </source>
</evidence>
<evidence type="ECO:0000313" key="12">
    <source>
        <dbReference type="EMBL" id="PWG54897.1"/>
    </source>
</evidence>
<dbReference type="EMBL" id="CP007646">
    <property type="protein sequence ID" value="AIR09970.1"/>
    <property type="molecule type" value="Genomic_DNA"/>
</dbReference>
<dbReference type="PANTHER" id="PTHR42756:SF1">
    <property type="entry name" value="TRANSCRIPTIONAL REPRESSOR OF EMRAB OPERON"/>
    <property type="match status" value="1"/>
</dbReference>
<evidence type="ECO:0000313" key="8">
    <source>
        <dbReference type="EMBL" id="MSE08096.1"/>
    </source>
</evidence>
<gene>
    <name evidence="10" type="ORF">A8C52_01190</name>
    <name evidence="9" type="ORF">B6U60_00900</name>
    <name evidence="6" type="ORF">B7R82_08265</name>
    <name evidence="12" type="ORF">DB362_00070</name>
    <name evidence="11" type="ORF">DBP89_05495</name>
    <name evidence="8" type="ORF">GKC33_05005</name>
    <name evidence="7" type="ORF">GKC34_04550</name>
    <name evidence="5" type="ORF">LSJ_0209</name>
    <name evidence="13" type="ORF">QFE45_01110</name>
</gene>
<evidence type="ECO:0000313" key="7">
    <source>
        <dbReference type="EMBL" id="MSE05114.1"/>
    </source>
</evidence>
<evidence type="ECO:0000313" key="9">
    <source>
        <dbReference type="EMBL" id="OQQ86315.1"/>
    </source>
</evidence>
<dbReference type="Proteomes" id="UP000029488">
    <property type="component" value="Chromosome"/>
</dbReference>
<feature type="domain" description="HTH marR-type" evidence="4">
    <location>
        <begin position="6"/>
        <end position="137"/>
    </location>
</feature>
<dbReference type="Proteomes" id="UP000437575">
    <property type="component" value="Unassembled WGS sequence"/>
</dbReference>
<evidence type="ECO:0000256" key="1">
    <source>
        <dbReference type="ARBA" id="ARBA00023015"/>
    </source>
</evidence>
<sequence>MDNMNKSTIEYLVAKFNRKIRLSLNRELLKYGLNEANFYYLFVVINNPGINQVQMIKLLDREQSIVTKQISNLVKNGWLEKRKSTTDHRQTELYPTSKTLDNIDDITEITEKVSAEVTSNLSEKESATLQKLLQKVL</sequence>
<dbReference type="EMBL" id="LXZO01000090">
    <property type="protein sequence ID" value="PAY46453.1"/>
    <property type="molecule type" value="Genomic_DNA"/>
</dbReference>
<evidence type="ECO:0000313" key="18">
    <source>
        <dbReference type="Proteomes" id="UP000244552"/>
    </source>
</evidence>
<dbReference type="SMART" id="SM00347">
    <property type="entry name" value="HTH_MARR"/>
    <property type="match status" value="1"/>
</dbReference>